<feature type="compositionally biased region" description="Basic and acidic residues" evidence="1">
    <location>
        <begin position="136"/>
        <end position="153"/>
    </location>
</feature>
<evidence type="ECO:0000313" key="3">
    <source>
        <dbReference type="EMBL" id="TYJ95993.1"/>
    </source>
</evidence>
<comment type="caution">
    <text evidence="2">The sequence shown here is derived from an EMBL/GenBank/DDBJ whole genome shotgun (WGS) entry which is preliminary data.</text>
</comment>
<evidence type="ECO:0000313" key="2">
    <source>
        <dbReference type="EMBL" id="KAA0060262.1"/>
    </source>
</evidence>
<name>A0A5A7UWN8_CUCMM</name>
<accession>A0A5A7UWN8</accession>
<feature type="compositionally biased region" description="Basic residues" evidence="1">
    <location>
        <begin position="121"/>
        <end position="135"/>
    </location>
</feature>
<evidence type="ECO:0000313" key="4">
    <source>
        <dbReference type="Proteomes" id="UP000321393"/>
    </source>
</evidence>
<feature type="region of interest" description="Disordered" evidence="1">
    <location>
        <begin position="1"/>
        <end position="85"/>
    </location>
</feature>
<dbReference type="AlphaFoldDB" id="A0A5A7UWN8"/>
<dbReference type="EMBL" id="SSTE01005668">
    <property type="protein sequence ID" value="KAA0060262.1"/>
    <property type="molecule type" value="Genomic_DNA"/>
</dbReference>
<gene>
    <name evidence="3" type="ORF">E5676_scaffold1661G00090</name>
    <name evidence="2" type="ORF">E6C27_scaffold22G00290</name>
</gene>
<dbReference type="Proteomes" id="UP000321393">
    <property type="component" value="Unassembled WGS sequence"/>
</dbReference>
<proteinExistence type="predicted"/>
<evidence type="ECO:0000256" key="1">
    <source>
        <dbReference type="SAM" id="MobiDB-lite"/>
    </source>
</evidence>
<feature type="compositionally biased region" description="Polar residues" evidence="1">
    <location>
        <begin position="40"/>
        <end position="85"/>
    </location>
</feature>
<dbReference type="Proteomes" id="UP000321947">
    <property type="component" value="Unassembled WGS sequence"/>
</dbReference>
<sequence length="161" mass="17663">MAFTYPSCPSSVCPSLGTLHKQSSGSVERTHQSRDPEGCTYQSSDLEGYTYQSSDPEGYTYQSSDPEGCTYQSSDPEGCTYQSSDPEGYTYQLTVTRGGGKKAQVLAKTGDARTFGAGRRLPGHTMRRRAARRRQTRSDEERTVATGMKEMKAEVGWSAVD</sequence>
<protein>
    <submittedName>
        <fullName evidence="2">NBS-LRR type resistance protein</fullName>
    </submittedName>
</protein>
<reference evidence="4 5" key="1">
    <citation type="submission" date="2019-08" db="EMBL/GenBank/DDBJ databases">
        <title>Draft genome sequences of two oriental melons (Cucumis melo L. var makuwa).</title>
        <authorList>
            <person name="Kwon S.-Y."/>
        </authorList>
    </citation>
    <scope>NUCLEOTIDE SEQUENCE [LARGE SCALE GENOMIC DNA]</scope>
    <source>
        <strain evidence="5">cv. Chang Bougi</strain>
        <strain evidence="4">cv. SW 3</strain>
        <tissue evidence="2">Leaf</tissue>
    </source>
</reference>
<dbReference type="OrthoDB" id="10045277at2759"/>
<feature type="region of interest" description="Disordered" evidence="1">
    <location>
        <begin position="114"/>
        <end position="161"/>
    </location>
</feature>
<organism evidence="2 4">
    <name type="scientific">Cucumis melo var. makuwa</name>
    <name type="common">Oriental melon</name>
    <dbReference type="NCBI Taxonomy" id="1194695"/>
    <lineage>
        <taxon>Eukaryota</taxon>
        <taxon>Viridiplantae</taxon>
        <taxon>Streptophyta</taxon>
        <taxon>Embryophyta</taxon>
        <taxon>Tracheophyta</taxon>
        <taxon>Spermatophyta</taxon>
        <taxon>Magnoliopsida</taxon>
        <taxon>eudicotyledons</taxon>
        <taxon>Gunneridae</taxon>
        <taxon>Pentapetalae</taxon>
        <taxon>rosids</taxon>
        <taxon>fabids</taxon>
        <taxon>Cucurbitales</taxon>
        <taxon>Cucurbitaceae</taxon>
        <taxon>Benincaseae</taxon>
        <taxon>Cucumis</taxon>
    </lineage>
</organism>
<evidence type="ECO:0000313" key="5">
    <source>
        <dbReference type="Proteomes" id="UP000321947"/>
    </source>
</evidence>
<dbReference type="EMBL" id="SSTD01019972">
    <property type="protein sequence ID" value="TYJ95993.1"/>
    <property type="molecule type" value="Genomic_DNA"/>
</dbReference>
<feature type="compositionally biased region" description="Basic and acidic residues" evidence="1">
    <location>
        <begin position="28"/>
        <end position="37"/>
    </location>
</feature>